<name>A0A4Y2GW82_ARAVE</name>
<dbReference type="AlphaFoldDB" id="A0A4Y2GW82"/>
<dbReference type="Proteomes" id="UP000499080">
    <property type="component" value="Unassembled WGS sequence"/>
</dbReference>
<protein>
    <submittedName>
        <fullName evidence="1">Uncharacterized protein</fullName>
    </submittedName>
</protein>
<reference evidence="1 2" key="1">
    <citation type="journal article" date="2019" name="Sci. Rep.">
        <title>Orb-weaving spider Araneus ventricosus genome elucidates the spidroin gene catalogue.</title>
        <authorList>
            <person name="Kono N."/>
            <person name="Nakamura H."/>
            <person name="Ohtoshi R."/>
            <person name="Moran D.A.P."/>
            <person name="Shinohara A."/>
            <person name="Yoshida Y."/>
            <person name="Fujiwara M."/>
            <person name="Mori M."/>
            <person name="Tomita M."/>
            <person name="Arakawa K."/>
        </authorList>
    </citation>
    <scope>NUCLEOTIDE SEQUENCE [LARGE SCALE GENOMIC DNA]</scope>
</reference>
<proteinExistence type="predicted"/>
<dbReference type="EMBL" id="BGPR01001590">
    <property type="protein sequence ID" value="GBM57377.1"/>
    <property type="molecule type" value="Genomic_DNA"/>
</dbReference>
<gene>
    <name evidence="1" type="ORF">AVEN_127107_1</name>
</gene>
<evidence type="ECO:0000313" key="1">
    <source>
        <dbReference type="EMBL" id="GBM57377.1"/>
    </source>
</evidence>
<organism evidence="1 2">
    <name type="scientific">Araneus ventricosus</name>
    <name type="common">Orbweaver spider</name>
    <name type="synonym">Epeira ventricosa</name>
    <dbReference type="NCBI Taxonomy" id="182803"/>
    <lineage>
        <taxon>Eukaryota</taxon>
        <taxon>Metazoa</taxon>
        <taxon>Ecdysozoa</taxon>
        <taxon>Arthropoda</taxon>
        <taxon>Chelicerata</taxon>
        <taxon>Arachnida</taxon>
        <taxon>Araneae</taxon>
        <taxon>Araneomorphae</taxon>
        <taxon>Entelegynae</taxon>
        <taxon>Araneoidea</taxon>
        <taxon>Araneidae</taxon>
        <taxon>Araneus</taxon>
    </lineage>
</organism>
<sequence length="144" mass="17063">MGVKSKTTGMLSELVRRNLKLGFALKKEDSCLCILVHQRRLKYPRPYTKRTILCVSPVWDFFHRRTALLRLRQNLRKNLLSKEIEINSRIRNNIIAQAQDIVLKSWRASSYPRRCIRVTATEFSLFCFMQKMRHDVRSAKISPR</sequence>
<comment type="caution">
    <text evidence="1">The sequence shown here is derived from an EMBL/GenBank/DDBJ whole genome shotgun (WGS) entry which is preliminary data.</text>
</comment>
<accession>A0A4Y2GW82</accession>
<evidence type="ECO:0000313" key="2">
    <source>
        <dbReference type="Proteomes" id="UP000499080"/>
    </source>
</evidence>
<keyword evidence="2" id="KW-1185">Reference proteome</keyword>